<keyword evidence="12" id="KW-0902">Two-component regulatory system</keyword>
<dbReference type="SUPFAM" id="SSF55874">
    <property type="entry name" value="ATPase domain of HSP90 chaperone/DNA topoisomerase II/histidine kinase"/>
    <property type="match status" value="1"/>
</dbReference>
<dbReference type="SMART" id="SM00304">
    <property type="entry name" value="HAMP"/>
    <property type="match status" value="1"/>
</dbReference>
<keyword evidence="6" id="KW-0808">Transferase</keyword>
<organism evidence="19 20">
    <name type="scientific">Brevibacillus borstelensis AK1</name>
    <dbReference type="NCBI Taxonomy" id="1300222"/>
    <lineage>
        <taxon>Bacteria</taxon>
        <taxon>Bacillati</taxon>
        <taxon>Bacillota</taxon>
        <taxon>Bacilli</taxon>
        <taxon>Bacillales</taxon>
        <taxon>Paenibacillaceae</taxon>
        <taxon>Brevibacillus</taxon>
    </lineage>
</organism>
<feature type="domain" description="HAMP" evidence="18">
    <location>
        <begin position="209"/>
        <end position="261"/>
    </location>
</feature>
<keyword evidence="5" id="KW-0597">Phosphoprotein</keyword>
<evidence type="ECO:0000256" key="2">
    <source>
        <dbReference type="ARBA" id="ARBA00004651"/>
    </source>
</evidence>
<dbReference type="InterPro" id="IPR000700">
    <property type="entry name" value="PAS-assoc_C"/>
</dbReference>
<dbReference type="AlphaFoldDB" id="M8EB08"/>
<dbReference type="Gene3D" id="1.10.8.500">
    <property type="entry name" value="HAMP domain in histidine kinase"/>
    <property type="match status" value="1"/>
</dbReference>
<dbReference type="InterPro" id="IPR004358">
    <property type="entry name" value="Sig_transdc_His_kin-like_C"/>
</dbReference>
<dbReference type="InterPro" id="IPR050351">
    <property type="entry name" value="BphY/WalK/GraS-like"/>
</dbReference>
<evidence type="ECO:0000256" key="9">
    <source>
        <dbReference type="ARBA" id="ARBA00022777"/>
    </source>
</evidence>
<dbReference type="InterPro" id="IPR049814">
    <property type="entry name" value="Resp_reg_WalK"/>
</dbReference>
<evidence type="ECO:0000256" key="3">
    <source>
        <dbReference type="ARBA" id="ARBA00012438"/>
    </source>
</evidence>
<dbReference type="PROSITE" id="PS50109">
    <property type="entry name" value="HIS_KIN"/>
    <property type="match status" value="1"/>
</dbReference>
<keyword evidence="20" id="KW-1185">Reference proteome</keyword>
<dbReference type="InterPro" id="IPR003661">
    <property type="entry name" value="HisK_dim/P_dom"/>
</dbReference>
<evidence type="ECO:0000256" key="11">
    <source>
        <dbReference type="ARBA" id="ARBA00022989"/>
    </source>
</evidence>
<comment type="catalytic activity">
    <reaction evidence="1">
        <text>ATP + protein L-histidine = ADP + protein N-phospho-L-histidine.</text>
        <dbReference type="EC" id="2.7.13.3"/>
    </reaction>
</comment>
<dbReference type="GO" id="GO:0005524">
    <property type="term" value="F:ATP binding"/>
    <property type="evidence" value="ECO:0007669"/>
    <property type="project" value="UniProtKB-KW"/>
</dbReference>
<dbReference type="InterPro" id="IPR003594">
    <property type="entry name" value="HATPase_dom"/>
</dbReference>
<feature type="transmembrane region" description="Helical" evidence="14">
    <location>
        <begin position="189"/>
        <end position="208"/>
    </location>
</feature>
<keyword evidence="11 14" id="KW-1133">Transmembrane helix</keyword>
<evidence type="ECO:0000256" key="14">
    <source>
        <dbReference type="SAM" id="Phobius"/>
    </source>
</evidence>
<dbReference type="Pfam" id="PF00512">
    <property type="entry name" value="HisKA"/>
    <property type="match status" value="1"/>
</dbReference>
<dbReference type="PANTHER" id="PTHR45453:SF1">
    <property type="entry name" value="PHOSPHATE REGULON SENSOR PROTEIN PHOR"/>
    <property type="match status" value="1"/>
</dbReference>
<evidence type="ECO:0000256" key="12">
    <source>
        <dbReference type="ARBA" id="ARBA00023012"/>
    </source>
</evidence>
<dbReference type="Proteomes" id="UP000012081">
    <property type="component" value="Unassembled WGS sequence"/>
</dbReference>
<dbReference type="Pfam" id="PF23846">
    <property type="entry name" value="Cache_WalK"/>
    <property type="match status" value="1"/>
</dbReference>
<dbReference type="PROSITE" id="PS50112">
    <property type="entry name" value="PAS"/>
    <property type="match status" value="1"/>
</dbReference>
<dbReference type="CDD" id="cd00082">
    <property type="entry name" value="HisKA"/>
    <property type="match status" value="1"/>
</dbReference>
<dbReference type="EC" id="2.7.13.3" evidence="3"/>
<comment type="subcellular location">
    <subcellularLocation>
        <location evidence="2">Cell membrane</location>
        <topology evidence="2">Multi-pass membrane protein</topology>
    </subcellularLocation>
</comment>
<dbReference type="InterPro" id="IPR035965">
    <property type="entry name" value="PAS-like_dom_sf"/>
</dbReference>
<dbReference type="GO" id="GO:0004721">
    <property type="term" value="F:phosphoprotein phosphatase activity"/>
    <property type="evidence" value="ECO:0007669"/>
    <property type="project" value="TreeGrafter"/>
</dbReference>
<dbReference type="CDD" id="cd06225">
    <property type="entry name" value="HAMP"/>
    <property type="match status" value="1"/>
</dbReference>
<evidence type="ECO:0000259" key="17">
    <source>
        <dbReference type="PROSITE" id="PS50113"/>
    </source>
</evidence>
<evidence type="ECO:0000259" key="15">
    <source>
        <dbReference type="PROSITE" id="PS50109"/>
    </source>
</evidence>
<dbReference type="Gene3D" id="1.10.287.130">
    <property type="match status" value="1"/>
</dbReference>
<feature type="domain" description="Histidine kinase" evidence="15">
    <location>
        <begin position="390"/>
        <end position="610"/>
    </location>
</feature>
<dbReference type="STRING" id="1300222.I532_13424"/>
<dbReference type="PROSITE" id="PS50113">
    <property type="entry name" value="PAC"/>
    <property type="match status" value="1"/>
</dbReference>
<dbReference type="PROSITE" id="PS50885">
    <property type="entry name" value="HAMP"/>
    <property type="match status" value="1"/>
</dbReference>
<dbReference type="Pfam" id="PF02518">
    <property type="entry name" value="HATPase_c"/>
    <property type="match status" value="1"/>
</dbReference>
<dbReference type="SUPFAM" id="SSF55785">
    <property type="entry name" value="PYP-like sensor domain (PAS domain)"/>
    <property type="match status" value="1"/>
</dbReference>
<dbReference type="PANTHER" id="PTHR45453">
    <property type="entry name" value="PHOSPHATE REGULON SENSOR PROTEIN PHOR"/>
    <property type="match status" value="1"/>
</dbReference>
<evidence type="ECO:0000259" key="16">
    <source>
        <dbReference type="PROSITE" id="PS50112"/>
    </source>
</evidence>
<dbReference type="SMART" id="SM00388">
    <property type="entry name" value="HisKA"/>
    <property type="match status" value="1"/>
</dbReference>
<evidence type="ECO:0000256" key="6">
    <source>
        <dbReference type="ARBA" id="ARBA00022679"/>
    </source>
</evidence>
<dbReference type="GeneID" id="89497258"/>
<dbReference type="RefSeq" id="WP_003388818.1">
    <property type="nucleotide sequence ID" value="NZ_APBN01000004.1"/>
</dbReference>
<dbReference type="CDD" id="cd00130">
    <property type="entry name" value="PAS"/>
    <property type="match status" value="1"/>
</dbReference>
<keyword evidence="4" id="KW-1003">Cell membrane</keyword>
<keyword evidence="9 19" id="KW-0418">Kinase</keyword>
<evidence type="ECO:0000313" key="19">
    <source>
        <dbReference type="EMBL" id="EMT52660.1"/>
    </source>
</evidence>
<dbReference type="CDD" id="cd16922">
    <property type="entry name" value="HATPase_EvgS-ArcB-TorS-like"/>
    <property type="match status" value="1"/>
</dbReference>
<dbReference type="Gene3D" id="3.30.450.20">
    <property type="entry name" value="PAS domain"/>
    <property type="match status" value="2"/>
</dbReference>
<accession>M8EB08</accession>
<evidence type="ECO:0000256" key="1">
    <source>
        <dbReference type="ARBA" id="ARBA00000085"/>
    </source>
</evidence>
<dbReference type="GO" id="GO:0000155">
    <property type="term" value="F:phosphorelay sensor kinase activity"/>
    <property type="evidence" value="ECO:0007669"/>
    <property type="project" value="InterPro"/>
</dbReference>
<evidence type="ECO:0000256" key="7">
    <source>
        <dbReference type="ARBA" id="ARBA00022692"/>
    </source>
</evidence>
<dbReference type="FunFam" id="3.30.565.10:FF:000006">
    <property type="entry name" value="Sensor histidine kinase WalK"/>
    <property type="match status" value="1"/>
</dbReference>
<dbReference type="FunFam" id="1.10.287.130:FF:000001">
    <property type="entry name" value="Two-component sensor histidine kinase"/>
    <property type="match status" value="1"/>
</dbReference>
<evidence type="ECO:0000256" key="13">
    <source>
        <dbReference type="ARBA" id="ARBA00023136"/>
    </source>
</evidence>
<dbReference type="GO" id="GO:0016036">
    <property type="term" value="P:cellular response to phosphate starvation"/>
    <property type="evidence" value="ECO:0007669"/>
    <property type="project" value="TreeGrafter"/>
</dbReference>
<name>M8EB08_9BACL</name>
<evidence type="ECO:0000256" key="4">
    <source>
        <dbReference type="ARBA" id="ARBA00022475"/>
    </source>
</evidence>
<evidence type="ECO:0000313" key="20">
    <source>
        <dbReference type="Proteomes" id="UP000012081"/>
    </source>
</evidence>
<dbReference type="InterPro" id="IPR036890">
    <property type="entry name" value="HATPase_C_sf"/>
</dbReference>
<dbReference type="SUPFAM" id="SSF47384">
    <property type="entry name" value="Homodimeric domain of signal transducing histidine kinase"/>
    <property type="match status" value="1"/>
</dbReference>
<dbReference type="SMART" id="SM00091">
    <property type="entry name" value="PAS"/>
    <property type="match status" value="1"/>
</dbReference>
<dbReference type="InterPro" id="IPR003660">
    <property type="entry name" value="HAMP_dom"/>
</dbReference>
<keyword evidence="8" id="KW-0547">Nucleotide-binding</keyword>
<evidence type="ECO:0000259" key="18">
    <source>
        <dbReference type="PROSITE" id="PS50885"/>
    </source>
</evidence>
<dbReference type="InterPro" id="IPR036097">
    <property type="entry name" value="HisK_dim/P_sf"/>
</dbReference>
<dbReference type="PATRIC" id="fig|1300222.3.peg.2808"/>
<dbReference type="InterPro" id="IPR013656">
    <property type="entry name" value="PAS_4"/>
</dbReference>
<dbReference type="SUPFAM" id="SSF158472">
    <property type="entry name" value="HAMP domain-like"/>
    <property type="match status" value="1"/>
</dbReference>
<dbReference type="PRINTS" id="PR00344">
    <property type="entry name" value="BCTRLSENSOR"/>
</dbReference>
<reference evidence="19 20" key="1">
    <citation type="submission" date="2013-03" db="EMBL/GenBank/DDBJ databases">
        <title>Assembly of a new bacterial strain Brevibacillus borstelensis AK1.</title>
        <authorList>
            <person name="Rajan I."/>
            <person name="PoliReddy D."/>
            <person name="Sugumar T."/>
            <person name="Rathinam K."/>
            <person name="Alqarawi S."/>
            <person name="Khalil A.B."/>
            <person name="Sivakumar N."/>
        </authorList>
    </citation>
    <scope>NUCLEOTIDE SEQUENCE [LARGE SCALE GENOMIC DNA]</scope>
    <source>
        <strain evidence="19 20">AK1</strain>
    </source>
</reference>
<dbReference type="EMBL" id="APBN01000004">
    <property type="protein sequence ID" value="EMT52660.1"/>
    <property type="molecule type" value="Genomic_DNA"/>
</dbReference>
<sequence length="615" mass="69037">MSPFRLFRLFRLFKTVQWKMVVIYMLLILMAMQFIGAYFAREVESYYINNFSETLNAQASLLATLSQGYLRPNEGKEQSQDEVRQGIDNLITHLVKLNGANVRVIDSNGTVISTTEDKRTIGQRNTQPEVTIALLGTRSESTRIDPRTGDRVKVLVLPVKGDNIVYGAVYMAASMEATYTTIRKMNGILASGTMIALLFTAALGVVLARTITTPVKEMTRQARAVADGDFNRNVRVYSDDEIGQLGMAFNHMTFRLQEAIMQQEEEREKLAGILRNMSDGVVASNRNGQIILMNRSAEEMLQVTMDDCMAKGLTLYDLLKLPPEEEMPLYSQVDPLIIEMVLPNREVLILRVTFTPLQHDSGKRGGIITVLQDVTEQQRLDQQRKEFVANVSHELRTPLTTIKSYVEALLDGAVEEPELSNRFLKVTMSETERMIRLVNDLLQLSRFDSQGIHLHYKEVDADQLLRYAADRFSMFGEQQGVQLKLEVPENLPPIYVDKDAINQVLDNLLSNAVKYTPEGGTVVLMAQVNRHQKRLHISISDTGIGIPSRDLKRIFERFYRVDKARSRGQGGTGLGLAIARELVQAHGAEIEISSELNVGTTVTFWVPFAKGGTAG</sequence>
<keyword evidence="10" id="KW-0067">ATP-binding</keyword>
<dbReference type="Pfam" id="PF08448">
    <property type="entry name" value="PAS_4"/>
    <property type="match status" value="1"/>
</dbReference>
<dbReference type="InterPro" id="IPR000014">
    <property type="entry name" value="PAS"/>
</dbReference>
<dbReference type="InterPro" id="IPR005467">
    <property type="entry name" value="His_kinase_dom"/>
</dbReference>
<evidence type="ECO:0000256" key="10">
    <source>
        <dbReference type="ARBA" id="ARBA00022840"/>
    </source>
</evidence>
<dbReference type="Gene3D" id="3.30.565.10">
    <property type="entry name" value="Histidine kinase-like ATPase, C-terminal domain"/>
    <property type="match status" value="1"/>
</dbReference>
<dbReference type="OrthoDB" id="9813151at2"/>
<dbReference type="SMART" id="SM00387">
    <property type="entry name" value="HATPase_c"/>
    <property type="match status" value="1"/>
</dbReference>
<gene>
    <name evidence="19" type="ORF">I532_13424</name>
</gene>
<feature type="domain" description="PAS" evidence="16">
    <location>
        <begin position="266"/>
        <end position="319"/>
    </location>
</feature>
<protein>
    <recommendedName>
        <fullName evidence="3">histidine kinase</fullName>
        <ecNumber evidence="3">2.7.13.3</ecNumber>
    </recommendedName>
</protein>
<feature type="domain" description="PAC" evidence="17">
    <location>
        <begin position="331"/>
        <end position="386"/>
    </location>
</feature>
<keyword evidence="13 14" id="KW-0472">Membrane</keyword>
<evidence type="ECO:0000256" key="8">
    <source>
        <dbReference type="ARBA" id="ARBA00022741"/>
    </source>
</evidence>
<dbReference type="NCBIfam" id="NF033092">
    <property type="entry name" value="HK_WalK"/>
    <property type="match status" value="1"/>
</dbReference>
<feature type="transmembrane region" description="Helical" evidence="14">
    <location>
        <begin position="21"/>
        <end position="40"/>
    </location>
</feature>
<dbReference type="GO" id="GO:0005886">
    <property type="term" value="C:plasma membrane"/>
    <property type="evidence" value="ECO:0007669"/>
    <property type="project" value="UniProtKB-SubCell"/>
</dbReference>
<dbReference type="InterPro" id="IPR057640">
    <property type="entry name" value="Cache_WalK"/>
</dbReference>
<evidence type="ECO:0000256" key="5">
    <source>
        <dbReference type="ARBA" id="ARBA00022553"/>
    </source>
</evidence>
<keyword evidence="7 14" id="KW-0812">Transmembrane</keyword>
<comment type="caution">
    <text evidence="19">The sequence shown here is derived from an EMBL/GenBank/DDBJ whole genome shotgun (WGS) entry which is preliminary data.</text>
</comment>
<proteinExistence type="predicted"/>
<dbReference type="Pfam" id="PF00672">
    <property type="entry name" value="HAMP"/>
    <property type="match status" value="1"/>
</dbReference>